<reference evidence="1" key="1">
    <citation type="submission" date="2025-08" db="UniProtKB">
        <authorList>
            <consortium name="Ensembl"/>
        </authorList>
    </citation>
    <scope>IDENTIFICATION</scope>
</reference>
<evidence type="ECO:0000313" key="1">
    <source>
        <dbReference type="Ensembl" id="ENSECRP00000030448.1"/>
    </source>
</evidence>
<dbReference type="AlphaFoldDB" id="A0A8C4TCL9"/>
<keyword evidence="2" id="KW-1185">Reference proteome</keyword>
<name>A0A8C4TCL9_ERPCA</name>
<dbReference type="GeneTree" id="ENSGT00940000165023"/>
<reference evidence="1" key="2">
    <citation type="submission" date="2025-09" db="UniProtKB">
        <authorList>
            <consortium name="Ensembl"/>
        </authorList>
    </citation>
    <scope>IDENTIFICATION</scope>
</reference>
<dbReference type="Ensembl" id="ENSECRT00000031092.1">
    <property type="protein sequence ID" value="ENSECRP00000030448.1"/>
    <property type="gene ID" value="ENSECRG00000020654.1"/>
</dbReference>
<dbReference type="Proteomes" id="UP000694620">
    <property type="component" value="Unassembled WGS sequence"/>
</dbReference>
<accession>A0A8C4TCL9</accession>
<protein>
    <recommendedName>
        <fullName evidence="3">Reverse transcriptase domain-containing protein</fullName>
    </recommendedName>
</protein>
<dbReference type="PANTHER" id="PTHR31635">
    <property type="entry name" value="REVERSE TRANSCRIPTASE DOMAIN-CONTAINING PROTEIN-RELATED"/>
    <property type="match status" value="1"/>
</dbReference>
<dbReference type="PANTHER" id="PTHR31635:SF196">
    <property type="entry name" value="REVERSE TRANSCRIPTASE DOMAIN-CONTAINING PROTEIN-RELATED"/>
    <property type="match status" value="1"/>
</dbReference>
<evidence type="ECO:0008006" key="3">
    <source>
        <dbReference type="Google" id="ProtNLM"/>
    </source>
</evidence>
<proteinExistence type="predicted"/>
<sequence>MDKKPELDTLCAEELDKPLTLSELLDTINSLQNEKAPGPDGYPAELYKTFSVKLALLLLDLLQCASYRPISLLNNDVKILSKALGRRIEKILPSVISQDQTGFIKDRLNLASNL</sequence>
<organism evidence="1 2">
    <name type="scientific">Erpetoichthys calabaricus</name>
    <name type="common">Rope fish</name>
    <name type="synonym">Calamoichthys calabaricus</name>
    <dbReference type="NCBI Taxonomy" id="27687"/>
    <lineage>
        <taxon>Eukaryota</taxon>
        <taxon>Metazoa</taxon>
        <taxon>Chordata</taxon>
        <taxon>Craniata</taxon>
        <taxon>Vertebrata</taxon>
        <taxon>Euteleostomi</taxon>
        <taxon>Actinopterygii</taxon>
        <taxon>Polypteriformes</taxon>
        <taxon>Polypteridae</taxon>
        <taxon>Erpetoichthys</taxon>
    </lineage>
</organism>
<evidence type="ECO:0000313" key="2">
    <source>
        <dbReference type="Proteomes" id="UP000694620"/>
    </source>
</evidence>